<sequence length="291" mass="32202">MTKFEDSRLLALNAESGFLDNGMRAALLGALEDDERACASYSVSAHIWVEAVLTDRALLFVKGAVRARAVRVPLPVDVVREPSGSKSGARVRTPFGEKTLWGSKLDPNMTMLLGLRGPAPDMEKPRGNPGAAQAPCIADPRPVISSSGPNLVESGGTEDRRRLSWRERLSRRWRAGRKPRKPRLQKAQPESVGQAPNPTIWDVAYDCIKCGRPLTNPDSQRHRVGTECIQRYGSQARMIRNPAYSAWENDKARAEIDRIARQVELDSAYSKELATYDAALAVWNAAREDRA</sequence>
<feature type="region of interest" description="Disordered" evidence="1">
    <location>
        <begin position="122"/>
        <end position="195"/>
    </location>
</feature>
<evidence type="ECO:0000313" key="2">
    <source>
        <dbReference type="EMBL" id="GAA1089772.1"/>
    </source>
</evidence>
<comment type="caution">
    <text evidence="2">The sequence shown here is derived from an EMBL/GenBank/DDBJ whole genome shotgun (WGS) entry which is preliminary data.</text>
</comment>
<dbReference type="Proteomes" id="UP001501581">
    <property type="component" value="Unassembled WGS sequence"/>
</dbReference>
<dbReference type="EMBL" id="BAAALG010000001">
    <property type="protein sequence ID" value="GAA1089772.1"/>
    <property type="molecule type" value="Genomic_DNA"/>
</dbReference>
<evidence type="ECO:0000256" key="1">
    <source>
        <dbReference type="SAM" id="MobiDB-lite"/>
    </source>
</evidence>
<feature type="compositionally biased region" description="Basic residues" evidence="1">
    <location>
        <begin position="171"/>
        <end position="184"/>
    </location>
</feature>
<keyword evidence="3" id="KW-1185">Reference proteome</keyword>
<gene>
    <name evidence="2" type="ORF">GCM10009668_00200</name>
</gene>
<reference evidence="2 3" key="1">
    <citation type="journal article" date="2019" name="Int. J. Syst. Evol. Microbiol.">
        <title>The Global Catalogue of Microorganisms (GCM) 10K type strain sequencing project: providing services to taxonomists for standard genome sequencing and annotation.</title>
        <authorList>
            <consortium name="The Broad Institute Genomics Platform"/>
            <consortium name="The Broad Institute Genome Sequencing Center for Infectious Disease"/>
            <person name="Wu L."/>
            <person name="Ma J."/>
        </authorList>
    </citation>
    <scope>NUCLEOTIDE SEQUENCE [LARGE SCALE GENOMIC DNA]</scope>
    <source>
        <strain evidence="2 3">JCM 13008</strain>
    </source>
</reference>
<name>A0ABN1TIY6_9ACTN</name>
<organism evidence="2 3">
    <name type="scientific">Nocardioides dubius</name>
    <dbReference type="NCBI Taxonomy" id="317019"/>
    <lineage>
        <taxon>Bacteria</taxon>
        <taxon>Bacillati</taxon>
        <taxon>Actinomycetota</taxon>
        <taxon>Actinomycetes</taxon>
        <taxon>Propionibacteriales</taxon>
        <taxon>Nocardioidaceae</taxon>
        <taxon>Nocardioides</taxon>
    </lineage>
</organism>
<proteinExistence type="predicted"/>
<feature type="compositionally biased region" description="Basic and acidic residues" evidence="1">
    <location>
        <begin position="157"/>
        <end position="170"/>
    </location>
</feature>
<protein>
    <submittedName>
        <fullName evidence="2">Uncharacterized protein</fullName>
    </submittedName>
</protein>
<accession>A0ABN1TIY6</accession>
<evidence type="ECO:0000313" key="3">
    <source>
        <dbReference type="Proteomes" id="UP001501581"/>
    </source>
</evidence>